<sequence>MELTLTQEKSLTGSNLSIPQKSLITIEDSALNSFKSFWFSVCFVGYMDMYSDLETVANYLNAHDDWFSRCAQPMNVEPLNNNGYVLNIGRFASLGYEVEPKIAVTLDPPENNLYVMRTVPIPNYVAPGYEVQYKAIMELAETSAEEVKEQSQKKIFAKKLSIPSTMTRG</sequence>
<evidence type="ECO:0000313" key="2">
    <source>
        <dbReference type="Proteomes" id="UP000320055"/>
    </source>
</evidence>
<dbReference type="EMBL" id="CAACVJ010000678">
    <property type="protein sequence ID" value="VEP18244.1"/>
    <property type="molecule type" value="Genomic_DNA"/>
</dbReference>
<dbReference type="InterPro" id="IPR018971">
    <property type="entry name" value="DUF1997"/>
</dbReference>
<dbReference type="Pfam" id="PF09366">
    <property type="entry name" value="DUF1997"/>
    <property type="match status" value="1"/>
</dbReference>
<gene>
    <name evidence="1" type="ORF">H1P_710018</name>
</gene>
<protein>
    <submittedName>
        <fullName evidence="1">Uncharacterized protein</fullName>
    </submittedName>
</protein>
<dbReference type="AlphaFoldDB" id="A0A563W3J1"/>
<proteinExistence type="predicted"/>
<keyword evidence="2" id="KW-1185">Reference proteome</keyword>
<accession>A0A563W3J1</accession>
<evidence type="ECO:0000313" key="1">
    <source>
        <dbReference type="EMBL" id="VEP18244.1"/>
    </source>
</evidence>
<organism evidence="1 2">
    <name type="scientific">Hyella patelloides LEGE 07179</name>
    <dbReference type="NCBI Taxonomy" id="945734"/>
    <lineage>
        <taxon>Bacteria</taxon>
        <taxon>Bacillati</taxon>
        <taxon>Cyanobacteriota</taxon>
        <taxon>Cyanophyceae</taxon>
        <taxon>Pleurocapsales</taxon>
        <taxon>Hyellaceae</taxon>
        <taxon>Hyella</taxon>
    </lineage>
</organism>
<dbReference type="Proteomes" id="UP000320055">
    <property type="component" value="Unassembled WGS sequence"/>
</dbReference>
<reference evidence="1 2" key="1">
    <citation type="submission" date="2019-01" db="EMBL/GenBank/DDBJ databases">
        <authorList>
            <person name="Brito A."/>
        </authorList>
    </citation>
    <scope>NUCLEOTIDE SEQUENCE [LARGE SCALE GENOMIC DNA]</scope>
    <source>
        <strain evidence="1">1</strain>
    </source>
</reference>
<name>A0A563W3J1_9CYAN</name>